<dbReference type="Proteomes" id="UP000003835">
    <property type="component" value="Unassembled WGS sequence"/>
</dbReference>
<name>B4VL70_9CYAN</name>
<organism evidence="1 2">
    <name type="scientific">Coleofasciculus chthonoplastes PCC 7420</name>
    <dbReference type="NCBI Taxonomy" id="118168"/>
    <lineage>
        <taxon>Bacteria</taxon>
        <taxon>Bacillati</taxon>
        <taxon>Cyanobacteriota</taxon>
        <taxon>Cyanophyceae</taxon>
        <taxon>Coleofasciculales</taxon>
        <taxon>Coleofasciculaceae</taxon>
        <taxon>Coleofasciculus</taxon>
    </lineage>
</organism>
<gene>
    <name evidence="1" type="ORF">MC7420_281</name>
</gene>
<dbReference type="AlphaFoldDB" id="B4VL70"/>
<evidence type="ECO:0000313" key="1">
    <source>
        <dbReference type="EMBL" id="EDX77144.1"/>
    </source>
</evidence>
<dbReference type="STRING" id="118168.MC7420_281"/>
<keyword evidence="2" id="KW-1185">Reference proteome</keyword>
<sequence>MDNTNIESVIPGDGIQDSVSDTLAEHFLQPSRPYLSVASKIAENYCDPKAAWHTLIEEKLIPEEFSQSPKRKFCVLDLSRRYPLNQVESIERYLYPPTISAVITFGSDANQMLEAEKLAIELGRRLEPWGGKAGDDIEWFCLSHKRPISLRFGPAFDCALYSLQYVLEEMEIEPNSLSPDHPQLPQFVNDVVRANVGWERAIEEELEVPGAYWPPSQVKWKLFSELLNPFEPVISLWQTGYVTKSSFFPDDPIIRFYTFQVDAPLLPRPKSAFHRHQ</sequence>
<evidence type="ECO:0000313" key="2">
    <source>
        <dbReference type="Proteomes" id="UP000003835"/>
    </source>
</evidence>
<proteinExistence type="predicted"/>
<dbReference type="HOGENOM" id="CLU_1097164_0_0_3"/>
<reference evidence="1 2" key="1">
    <citation type="submission" date="2008-07" db="EMBL/GenBank/DDBJ databases">
        <authorList>
            <person name="Tandeau de Marsac N."/>
            <person name="Ferriera S."/>
            <person name="Johnson J."/>
            <person name="Kravitz S."/>
            <person name="Beeson K."/>
            <person name="Sutton G."/>
            <person name="Rogers Y.-H."/>
            <person name="Friedman R."/>
            <person name="Frazier M."/>
            <person name="Venter J.C."/>
        </authorList>
    </citation>
    <scope>NUCLEOTIDE SEQUENCE [LARGE SCALE GENOMIC DNA]</scope>
    <source>
        <strain evidence="1 2">PCC 7420</strain>
    </source>
</reference>
<accession>B4VL70</accession>
<protein>
    <submittedName>
        <fullName evidence="1">Uncharacterized protein</fullName>
    </submittedName>
</protein>
<dbReference type="EMBL" id="DS989844">
    <property type="protein sequence ID" value="EDX77144.1"/>
    <property type="molecule type" value="Genomic_DNA"/>
</dbReference>